<protein>
    <submittedName>
        <fullName evidence="1">Uncharacterized protein</fullName>
    </submittedName>
</protein>
<dbReference type="Proteomes" id="UP000323884">
    <property type="component" value="Unassembled WGS sequence"/>
</dbReference>
<reference evidence="1 2" key="1">
    <citation type="submission" date="2019-08" db="EMBL/GenBank/DDBJ databases">
        <title>Draft genome sequence of Chryseobacterium sp. Gsoil 183.</title>
        <authorList>
            <person name="Im W.-T."/>
        </authorList>
    </citation>
    <scope>NUCLEOTIDE SEQUENCE [LARGE SCALE GENOMIC DNA]</scope>
    <source>
        <strain evidence="1 2">Gsoil 183</strain>
    </source>
</reference>
<evidence type="ECO:0000313" key="2">
    <source>
        <dbReference type="Proteomes" id="UP000323884"/>
    </source>
</evidence>
<evidence type="ECO:0000313" key="1">
    <source>
        <dbReference type="EMBL" id="TZF95951.1"/>
    </source>
</evidence>
<keyword evidence="2" id="KW-1185">Reference proteome</keyword>
<dbReference type="RefSeq" id="WP_149387476.1">
    <property type="nucleotide sequence ID" value="NZ_VTRU01000002.1"/>
</dbReference>
<dbReference type="AlphaFoldDB" id="A0A5D8ZMU4"/>
<gene>
    <name evidence="1" type="ORF">FW781_10965</name>
</gene>
<dbReference type="EMBL" id="VTRU01000002">
    <property type="protein sequence ID" value="TZF95951.1"/>
    <property type="molecule type" value="Genomic_DNA"/>
</dbReference>
<comment type="caution">
    <text evidence="1">The sequence shown here is derived from an EMBL/GenBank/DDBJ whole genome shotgun (WGS) entry which is preliminary data.</text>
</comment>
<name>A0A5D8ZMU4_9FLAO</name>
<proteinExistence type="predicted"/>
<organism evidence="1 2">
    <name type="scientific">Chryseobacterium panacisoli</name>
    <dbReference type="NCBI Taxonomy" id="1807141"/>
    <lineage>
        <taxon>Bacteria</taxon>
        <taxon>Pseudomonadati</taxon>
        <taxon>Bacteroidota</taxon>
        <taxon>Flavobacteriia</taxon>
        <taxon>Flavobacteriales</taxon>
        <taxon>Weeksellaceae</taxon>
        <taxon>Chryseobacterium group</taxon>
        <taxon>Chryseobacterium</taxon>
    </lineage>
</organism>
<sequence length="76" mass="8316">MKKNEKRSLNTDHLKDLITSATIKRDASIDKLIGGFSQAVSIGIDDIISDGQSNNCDGVNCRKYCGADMPQLPFRS</sequence>
<accession>A0A5D8ZMU4</accession>